<dbReference type="EMBL" id="BAABME010000357">
    <property type="protein sequence ID" value="GAA0142071.1"/>
    <property type="molecule type" value="Genomic_DNA"/>
</dbReference>
<feature type="transmembrane region" description="Helical" evidence="2">
    <location>
        <begin position="91"/>
        <end position="111"/>
    </location>
</feature>
<keyword evidence="4" id="KW-1185">Reference proteome</keyword>
<proteinExistence type="predicted"/>
<dbReference type="PANTHER" id="PTHR34558:SF9">
    <property type="entry name" value="F3L24.15 PROTEIN"/>
    <property type="match status" value="1"/>
</dbReference>
<protein>
    <submittedName>
        <fullName evidence="3">Uncharacterized protein</fullName>
    </submittedName>
</protein>
<evidence type="ECO:0000256" key="1">
    <source>
        <dbReference type="SAM" id="MobiDB-lite"/>
    </source>
</evidence>
<name>A0AAV3NUI4_LITER</name>
<evidence type="ECO:0000313" key="4">
    <source>
        <dbReference type="Proteomes" id="UP001454036"/>
    </source>
</evidence>
<sequence>MVLSIATENLKSSSNNSPAQAPVAQISGKTSHHGNIISSHAPSKSPEYKGKDPPSYIEDSSSEHSDESDQAEELPLVHHHHRRWIDKSSTGGGVILCGLATTFLGAIVCYIRATRRKNNTVYCDKIADPSDKV</sequence>
<dbReference type="Proteomes" id="UP001454036">
    <property type="component" value="Unassembled WGS sequence"/>
</dbReference>
<keyword evidence="2" id="KW-1133">Transmembrane helix</keyword>
<accession>A0AAV3NUI4</accession>
<organism evidence="3 4">
    <name type="scientific">Lithospermum erythrorhizon</name>
    <name type="common">Purple gromwell</name>
    <name type="synonym">Lithospermum officinale var. erythrorhizon</name>
    <dbReference type="NCBI Taxonomy" id="34254"/>
    <lineage>
        <taxon>Eukaryota</taxon>
        <taxon>Viridiplantae</taxon>
        <taxon>Streptophyta</taxon>
        <taxon>Embryophyta</taxon>
        <taxon>Tracheophyta</taxon>
        <taxon>Spermatophyta</taxon>
        <taxon>Magnoliopsida</taxon>
        <taxon>eudicotyledons</taxon>
        <taxon>Gunneridae</taxon>
        <taxon>Pentapetalae</taxon>
        <taxon>asterids</taxon>
        <taxon>lamiids</taxon>
        <taxon>Boraginales</taxon>
        <taxon>Boraginaceae</taxon>
        <taxon>Boraginoideae</taxon>
        <taxon>Lithospermeae</taxon>
        <taxon>Lithospermum</taxon>
    </lineage>
</organism>
<keyword evidence="2" id="KW-0812">Transmembrane</keyword>
<reference evidence="3 4" key="1">
    <citation type="submission" date="2024-01" db="EMBL/GenBank/DDBJ databases">
        <title>The complete chloroplast genome sequence of Lithospermum erythrorhizon: insights into the phylogenetic relationship among Boraginaceae species and the maternal lineages of purple gromwells.</title>
        <authorList>
            <person name="Okada T."/>
            <person name="Watanabe K."/>
        </authorList>
    </citation>
    <scope>NUCLEOTIDE SEQUENCE [LARGE SCALE GENOMIC DNA]</scope>
</reference>
<feature type="region of interest" description="Disordered" evidence="1">
    <location>
        <begin position="1"/>
        <end position="75"/>
    </location>
</feature>
<comment type="caution">
    <text evidence="3">The sequence shown here is derived from an EMBL/GenBank/DDBJ whole genome shotgun (WGS) entry which is preliminary data.</text>
</comment>
<evidence type="ECO:0000256" key="2">
    <source>
        <dbReference type="SAM" id="Phobius"/>
    </source>
</evidence>
<dbReference type="PANTHER" id="PTHR34558">
    <property type="entry name" value="EXPRESSED PROTEIN"/>
    <property type="match status" value="1"/>
</dbReference>
<evidence type="ECO:0000313" key="3">
    <source>
        <dbReference type="EMBL" id="GAA0142071.1"/>
    </source>
</evidence>
<dbReference type="AlphaFoldDB" id="A0AAV3NUI4"/>
<keyword evidence="2" id="KW-0472">Membrane</keyword>
<feature type="compositionally biased region" description="Polar residues" evidence="1">
    <location>
        <begin position="1"/>
        <end position="19"/>
    </location>
</feature>
<gene>
    <name evidence="3" type="ORF">LIER_03052</name>
</gene>